<feature type="region of interest" description="Disordered" evidence="1">
    <location>
        <begin position="1"/>
        <end position="39"/>
    </location>
</feature>
<feature type="compositionally biased region" description="Basic and acidic residues" evidence="1">
    <location>
        <begin position="69"/>
        <end position="78"/>
    </location>
</feature>
<feature type="compositionally biased region" description="Basic residues" evidence="1">
    <location>
        <begin position="217"/>
        <end position="226"/>
    </location>
</feature>
<dbReference type="Proteomes" id="UP001172673">
    <property type="component" value="Unassembled WGS sequence"/>
</dbReference>
<gene>
    <name evidence="2" type="ORF">H2200_005684</name>
</gene>
<comment type="caution">
    <text evidence="2">The sequence shown here is derived from an EMBL/GenBank/DDBJ whole genome shotgun (WGS) entry which is preliminary data.</text>
</comment>
<feature type="compositionally biased region" description="Basic and acidic residues" evidence="1">
    <location>
        <begin position="134"/>
        <end position="146"/>
    </location>
</feature>
<proteinExistence type="predicted"/>
<name>A0AA39CIL8_9EURO</name>
<reference evidence="2" key="1">
    <citation type="submission" date="2022-10" db="EMBL/GenBank/DDBJ databases">
        <title>Culturing micro-colonial fungi from biological soil crusts in the Mojave desert and describing Neophaeococcomyces mojavensis, and introducing the new genera and species Taxawa tesnikishii.</title>
        <authorList>
            <person name="Kurbessoian T."/>
            <person name="Stajich J.E."/>
        </authorList>
    </citation>
    <scope>NUCLEOTIDE SEQUENCE</scope>
    <source>
        <strain evidence="2">TK_41</strain>
    </source>
</reference>
<sequence>MSATSPKRKRGPILPLDTKDPISRLLGDSDVGDHVESPRTKIARQFDDLDIHGSLEQLDNGSVVPPKQHTGDTTHHPVDPPTQSTEFASPTSKWKQQNLSIDTVEDGGKPATEPSPVNQSRSKSPPLEGEPSDEFWHDSEITGHDPDDPDDDGYGINGIGFKPTAALAWSRSQQRKQQLNEYRNREAKEARQRRSERRKRVFDEGDEAPSLESSPRKAVRVHFKDG</sequence>
<feature type="region of interest" description="Disordered" evidence="1">
    <location>
        <begin position="53"/>
        <end position="226"/>
    </location>
</feature>
<protein>
    <submittedName>
        <fullName evidence="2">Uncharacterized protein</fullName>
    </submittedName>
</protein>
<feature type="compositionally biased region" description="Basic and acidic residues" evidence="1">
    <location>
        <begin position="182"/>
        <end position="193"/>
    </location>
</feature>
<feature type="compositionally biased region" description="Basic residues" evidence="1">
    <location>
        <begin position="1"/>
        <end position="11"/>
    </location>
</feature>
<organism evidence="2 3">
    <name type="scientific">Cladophialophora chaetospira</name>
    <dbReference type="NCBI Taxonomy" id="386627"/>
    <lineage>
        <taxon>Eukaryota</taxon>
        <taxon>Fungi</taxon>
        <taxon>Dikarya</taxon>
        <taxon>Ascomycota</taxon>
        <taxon>Pezizomycotina</taxon>
        <taxon>Eurotiomycetes</taxon>
        <taxon>Chaetothyriomycetidae</taxon>
        <taxon>Chaetothyriales</taxon>
        <taxon>Herpotrichiellaceae</taxon>
        <taxon>Cladophialophora</taxon>
    </lineage>
</organism>
<keyword evidence="3" id="KW-1185">Reference proteome</keyword>
<evidence type="ECO:0000313" key="2">
    <source>
        <dbReference type="EMBL" id="KAJ9609357.1"/>
    </source>
</evidence>
<accession>A0AA39CIL8</accession>
<feature type="compositionally biased region" description="Polar residues" evidence="1">
    <location>
        <begin position="81"/>
        <end position="101"/>
    </location>
</feature>
<feature type="compositionally biased region" description="Polar residues" evidence="1">
    <location>
        <begin position="170"/>
        <end position="181"/>
    </location>
</feature>
<evidence type="ECO:0000313" key="3">
    <source>
        <dbReference type="Proteomes" id="UP001172673"/>
    </source>
</evidence>
<dbReference type="AlphaFoldDB" id="A0AA39CIL8"/>
<dbReference type="EMBL" id="JAPDRK010000008">
    <property type="protein sequence ID" value="KAJ9609357.1"/>
    <property type="molecule type" value="Genomic_DNA"/>
</dbReference>
<evidence type="ECO:0000256" key="1">
    <source>
        <dbReference type="SAM" id="MobiDB-lite"/>
    </source>
</evidence>